<dbReference type="Proteomes" id="UP000663829">
    <property type="component" value="Unassembled WGS sequence"/>
</dbReference>
<evidence type="ECO:0000313" key="3">
    <source>
        <dbReference type="EMBL" id="CAF3705548.1"/>
    </source>
</evidence>
<reference evidence="2" key="1">
    <citation type="submission" date="2021-02" db="EMBL/GenBank/DDBJ databases">
        <authorList>
            <person name="Nowell W R."/>
        </authorList>
    </citation>
    <scope>NUCLEOTIDE SEQUENCE</scope>
</reference>
<evidence type="ECO:0000313" key="2">
    <source>
        <dbReference type="EMBL" id="CAF0927114.1"/>
    </source>
</evidence>
<name>A0A814BI29_9BILA</name>
<keyword evidence="1" id="KW-1133">Transmembrane helix</keyword>
<feature type="transmembrane region" description="Helical" evidence="1">
    <location>
        <begin position="107"/>
        <end position="126"/>
    </location>
</feature>
<comment type="caution">
    <text evidence="2">The sequence shown here is derived from an EMBL/GenBank/DDBJ whole genome shotgun (WGS) entry which is preliminary data.</text>
</comment>
<evidence type="ECO:0000256" key="1">
    <source>
        <dbReference type="SAM" id="Phobius"/>
    </source>
</evidence>
<dbReference type="AlphaFoldDB" id="A0A814BI29"/>
<keyword evidence="1" id="KW-0812">Transmembrane</keyword>
<protein>
    <submittedName>
        <fullName evidence="2">Uncharacterized protein</fullName>
    </submittedName>
</protein>
<dbReference type="EMBL" id="CAJOBC010001913">
    <property type="protein sequence ID" value="CAF3705548.1"/>
    <property type="molecule type" value="Genomic_DNA"/>
</dbReference>
<keyword evidence="4" id="KW-1185">Reference proteome</keyword>
<keyword evidence="1" id="KW-0472">Membrane</keyword>
<accession>A0A814BI29</accession>
<dbReference type="Proteomes" id="UP000681722">
    <property type="component" value="Unassembled WGS sequence"/>
</dbReference>
<proteinExistence type="predicted"/>
<sequence>MPDSRSAKEMLLWEPPGIQRRGKLRTRLVDVWRNDLESISLTVPELEQLARDKAEYGRMCDTKSTKFDNDILYSTQLFTHCPNKAIAFSFKLMPGFELGVKGQGLTINLNLSNLSVIISLVLVLFLD</sequence>
<dbReference type="EMBL" id="CAJNOQ010001913">
    <property type="protein sequence ID" value="CAF0927114.1"/>
    <property type="molecule type" value="Genomic_DNA"/>
</dbReference>
<gene>
    <name evidence="2" type="ORF">GPM918_LOCUS9978</name>
    <name evidence="3" type="ORF">SRO942_LOCUS9979</name>
</gene>
<organism evidence="2 4">
    <name type="scientific">Didymodactylos carnosus</name>
    <dbReference type="NCBI Taxonomy" id="1234261"/>
    <lineage>
        <taxon>Eukaryota</taxon>
        <taxon>Metazoa</taxon>
        <taxon>Spiralia</taxon>
        <taxon>Gnathifera</taxon>
        <taxon>Rotifera</taxon>
        <taxon>Eurotatoria</taxon>
        <taxon>Bdelloidea</taxon>
        <taxon>Philodinida</taxon>
        <taxon>Philodinidae</taxon>
        <taxon>Didymodactylos</taxon>
    </lineage>
</organism>
<evidence type="ECO:0000313" key="4">
    <source>
        <dbReference type="Proteomes" id="UP000663829"/>
    </source>
</evidence>